<sequence length="499" mass="54513">MESKVSRRLKEPLAKEICEHIYGPRLARDFTRQFAYLTEVNQAHLLMLHKTGLVSPEIARKLASGLQQMENEGPGAVTLDPAKEDPYFNYEARLMTVTSRDIGGRLHMARSRNDIAATIDRMRARTIVIDTIEALGRLRKVALQRASEFADAIMPGYTHLQPAQPITFGFYLSAVSEALGRDMDRLHAALPRIDAMPLGAGALAGTRFPIDRQVTADGLGFGSLVHNTLDAVASRDFAWEAMSAMAIIALTWGRVAQDFYVWSTPEFGLLAFPDRVASTSSIMPQKKNPAVLEYLRGKSAHIVGLLTTSLVTIKGTHFTHTGDSSRESIRSFWECSEETARCLSLFELILGSVEPRLPNMLQRVSLDFSVATDLADGLVAEAGLSFRDAHHVVGGLVRMALDSGQSAGELTSAMLDQAAVDVIGRAIEWPEQKLRQYLDPVESVNARGNGGPAPSEVTLAIQRQRGHVDAVLACVTSTRARLDAARNRMKRDIAALAAA</sequence>
<proteinExistence type="inferred from homology"/>
<evidence type="ECO:0000256" key="5">
    <source>
        <dbReference type="ARBA" id="ARBA00023239"/>
    </source>
</evidence>
<evidence type="ECO:0000256" key="6">
    <source>
        <dbReference type="HAMAP-Rule" id="MF_00006"/>
    </source>
</evidence>
<dbReference type="Gene3D" id="1.10.40.30">
    <property type="entry name" value="Fumarase/aspartase (C-terminal domain)"/>
    <property type="match status" value="1"/>
</dbReference>
<gene>
    <name evidence="6 9" type="primary">argH</name>
    <name evidence="9" type="ORF">DDK22_25325</name>
</gene>
<dbReference type="Pfam" id="PF14698">
    <property type="entry name" value="ASL_C2"/>
    <property type="match status" value="1"/>
</dbReference>
<reference evidence="9 10" key="1">
    <citation type="submission" date="2018-04" db="EMBL/GenBank/DDBJ databases">
        <title>Cupriavidus necator CR12 genome sequencing and assembly.</title>
        <authorList>
            <person name="Ben Fekih I."/>
            <person name="Mazhar H.S."/>
            <person name="Bello S.K."/>
            <person name="Rensing C."/>
        </authorList>
    </citation>
    <scope>NUCLEOTIDE SEQUENCE [LARGE SCALE GENOMIC DNA]</scope>
    <source>
        <strain evidence="9 10">CR12</strain>
    </source>
</reference>
<dbReference type="InterPro" id="IPR024083">
    <property type="entry name" value="Fumarase/histidase_N"/>
</dbReference>
<keyword evidence="6" id="KW-0028">Amino-acid biosynthesis</keyword>
<evidence type="ECO:0000259" key="8">
    <source>
        <dbReference type="Pfam" id="PF14698"/>
    </source>
</evidence>
<comment type="pathway">
    <text evidence="2 6">Amino-acid biosynthesis; L-arginine biosynthesis; L-arginine from L-ornithine and carbamoyl phosphate: step 3/3.</text>
</comment>
<accession>A0A367PCQ8</accession>
<dbReference type="Proteomes" id="UP000253501">
    <property type="component" value="Unassembled WGS sequence"/>
</dbReference>
<dbReference type="SUPFAM" id="SSF48557">
    <property type="entry name" value="L-aspartase-like"/>
    <property type="match status" value="1"/>
</dbReference>
<comment type="subcellular location">
    <subcellularLocation>
        <location evidence="6">Cytoplasm</location>
    </subcellularLocation>
</comment>
<dbReference type="InterPro" id="IPR000362">
    <property type="entry name" value="Fumarate_lyase_fam"/>
</dbReference>
<dbReference type="InterPro" id="IPR008948">
    <property type="entry name" value="L-Aspartase-like"/>
</dbReference>
<dbReference type="RefSeq" id="WP_114134306.1">
    <property type="nucleotide sequence ID" value="NZ_CP068434.1"/>
</dbReference>
<dbReference type="GO" id="GO:0042450">
    <property type="term" value="P:L-arginine biosynthetic process via ornithine"/>
    <property type="evidence" value="ECO:0007669"/>
    <property type="project" value="UniProtKB-UniRule"/>
</dbReference>
<feature type="domain" description="Fumarate lyase N-terminal" evidence="7">
    <location>
        <begin position="48"/>
        <end position="304"/>
    </location>
</feature>
<dbReference type="EMBL" id="QDHA01000067">
    <property type="protein sequence ID" value="RCJ05668.1"/>
    <property type="molecule type" value="Genomic_DNA"/>
</dbReference>
<comment type="caution">
    <text evidence="9">The sequence shown here is derived from an EMBL/GenBank/DDBJ whole genome shotgun (WGS) entry which is preliminary data.</text>
</comment>
<dbReference type="HAMAP" id="MF_00006">
    <property type="entry name" value="Arg_succ_lyase"/>
    <property type="match status" value="1"/>
</dbReference>
<dbReference type="Gene3D" id="1.20.200.10">
    <property type="entry name" value="Fumarase/aspartase (Central domain)"/>
    <property type="match status" value="1"/>
</dbReference>
<comment type="catalytic activity">
    <reaction evidence="1 6">
        <text>2-(N(omega)-L-arginino)succinate = fumarate + L-arginine</text>
        <dbReference type="Rhea" id="RHEA:24020"/>
        <dbReference type="ChEBI" id="CHEBI:29806"/>
        <dbReference type="ChEBI" id="CHEBI:32682"/>
        <dbReference type="ChEBI" id="CHEBI:57472"/>
        <dbReference type="EC" id="4.3.2.1"/>
    </reaction>
</comment>
<keyword evidence="4 6" id="KW-0055">Arginine biosynthesis</keyword>
<dbReference type="PRINTS" id="PR00149">
    <property type="entry name" value="FUMRATELYASE"/>
</dbReference>
<evidence type="ECO:0000256" key="4">
    <source>
        <dbReference type="ARBA" id="ARBA00022571"/>
    </source>
</evidence>
<evidence type="ECO:0000256" key="2">
    <source>
        <dbReference type="ARBA" id="ARBA00004941"/>
    </source>
</evidence>
<evidence type="ECO:0000256" key="1">
    <source>
        <dbReference type="ARBA" id="ARBA00000985"/>
    </source>
</evidence>
<dbReference type="GO" id="GO:0005829">
    <property type="term" value="C:cytosol"/>
    <property type="evidence" value="ECO:0007669"/>
    <property type="project" value="TreeGrafter"/>
</dbReference>
<comment type="similarity">
    <text evidence="6">Belongs to the lyase 1 family. Argininosuccinate lyase subfamily.</text>
</comment>
<dbReference type="EC" id="4.3.2.1" evidence="3 6"/>
<feature type="domain" description="Argininosuccinate lyase C-terminal" evidence="8">
    <location>
        <begin position="368"/>
        <end position="445"/>
    </location>
</feature>
<organism evidence="9 10">
    <name type="scientific">Cupriavidus necator</name>
    <name type="common">Alcaligenes eutrophus</name>
    <name type="synonym">Ralstonia eutropha</name>
    <dbReference type="NCBI Taxonomy" id="106590"/>
    <lineage>
        <taxon>Bacteria</taxon>
        <taxon>Pseudomonadati</taxon>
        <taxon>Pseudomonadota</taxon>
        <taxon>Betaproteobacteria</taxon>
        <taxon>Burkholderiales</taxon>
        <taxon>Burkholderiaceae</taxon>
        <taxon>Cupriavidus</taxon>
    </lineage>
</organism>
<keyword evidence="5 6" id="KW-0456">Lyase</keyword>
<dbReference type="UniPathway" id="UPA00068">
    <property type="reaction ID" value="UER00114"/>
</dbReference>
<dbReference type="PANTHER" id="PTHR43814:SF1">
    <property type="entry name" value="ARGININOSUCCINATE LYASE"/>
    <property type="match status" value="1"/>
</dbReference>
<evidence type="ECO:0000256" key="3">
    <source>
        <dbReference type="ARBA" id="ARBA00012338"/>
    </source>
</evidence>
<evidence type="ECO:0000259" key="7">
    <source>
        <dbReference type="Pfam" id="PF00206"/>
    </source>
</evidence>
<dbReference type="InterPro" id="IPR009049">
    <property type="entry name" value="Argininosuccinate_lyase"/>
</dbReference>
<dbReference type="InterPro" id="IPR022761">
    <property type="entry name" value="Fumarate_lyase_N"/>
</dbReference>
<dbReference type="PRINTS" id="PR00145">
    <property type="entry name" value="ARGSUCLYASE"/>
</dbReference>
<dbReference type="AlphaFoldDB" id="A0A367PCQ8"/>
<protein>
    <recommendedName>
        <fullName evidence="3 6">Argininosuccinate lyase</fullName>
        <shortName evidence="6">ASAL</shortName>
        <ecNumber evidence="3 6">4.3.2.1</ecNumber>
    </recommendedName>
    <alternativeName>
        <fullName evidence="6">Arginosuccinase</fullName>
    </alternativeName>
</protein>
<evidence type="ECO:0000313" key="9">
    <source>
        <dbReference type="EMBL" id="RCJ05668.1"/>
    </source>
</evidence>
<keyword evidence="6" id="KW-0963">Cytoplasm</keyword>
<dbReference type="InterPro" id="IPR029419">
    <property type="entry name" value="Arg_succ_lyase_C"/>
</dbReference>
<evidence type="ECO:0000313" key="10">
    <source>
        <dbReference type="Proteomes" id="UP000253501"/>
    </source>
</evidence>
<dbReference type="NCBIfam" id="TIGR00838">
    <property type="entry name" value="argH"/>
    <property type="match status" value="1"/>
</dbReference>
<dbReference type="Pfam" id="PF00206">
    <property type="entry name" value="Lyase_1"/>
    <property type="match status" value="1"/>
</dbReference>
<dbReference type="GO" id="GO:0004056">
    <property type="term" value="F:argininosuccinate lyase activity"/>
    <property type="evidence" value="ECO:0007669"/>
    <property type="project" value="UniProtKB-UniRule"/>
</dbReference>
<name>A0A367PCQ8_CUPNE</name>
<dbReference type="Gene3D" id="1.10.275.10">
    <property type="entry name" value="Fumarase/aspartase (N-terminal domain)"/>
    <property type="match status" value="1"/>
</dbReference>
<dbReference type="PANTHER" id="PTHR43814">
    <property type="entry name" value="ARGININOSUCCINATE LYASE"/>
    <property type="match status" value="1"/>
</dbReference>
<dbReference type="CDD" id="cd01359">
    <property type="entry name" value="Argininosuccinate_lyase"/>
    <property type="match status" value="1"/>
</dbReference>